<evidence type="ECO:0000313" key="2">
    <source>
        <dbReference type="EMBL" id="OIN96310.1"/>
    </source>
</evidence>
<reference evidence="2 3" key="1">
    <citation type="journal article" date="2016" name="Environ. Microbiol.">
        <title>Genomic resolution of a cold subsurface aquifer community provides metabolic insights for novel microbes adapted to high CO concentrations.</title>
        <authorList>
            <person name="Probst A.J."/>
            <person name="Castelle C.J."/>
            <person name="Singh A."/>
            <person name="Brown C.T."/>
            <person name="Anantharaman K."/>
            <person name="Sharon I."/>
            <person name="Hug L.A."/>
            <person name="Burstein D."/>
            <person name="Emerson J.B."/>
            <person name="Thomas B.C."/>
            <person name="Banfield J.F."/>
        </authorList>
    </citation>
    <scope>NUCLEOTIDE SEQUENCE [LARGE SCALE GENOMIC DNA]</scope>
    <source>
        <strain evidence="2">CG1_02_38_46</strain>
    </source>
</reference>
<dbReference type="Gene3D" id="1.10.10.1100">
    <property type="entry name" value="BFD-like [2Fe-2S]-binding domain"/>
    <property type="match status" value="1"/>
</dbReference>
<dbReference type="InterPro" id="IPR041854">
    <property type="entry name" value="BFD-like_2Fe2S-bd_dom_sf"/>
</dbReference>
<comment type="caution">
    <text evidence="2">The sequence shown here is derived from an EMBL/GenBank/DDBJ whole genome shotgun (WGS) entry which is preliminary data.</text>
</comment>
<dbReference type="AlphaFoldDB" id="A0A1J4SDZ9"/>
<dbReference type="STRING" id="1817893.AUJ66_06725"/>
<dbReference type="InterPro" id="IPR007419">
    <property type="entry name" value="BFD-like_2Fe2S-bd_dom"/>
</dbReference>
<dbReference type="EMBL" id="MNUO01000104">
    <property type="protein sequence ID" value="OIN96310.1"/>
    <property type="molecule type" value="Genomic_DNA"/>
</dbReference>
<proteinExistence type="predicted"/>
<accession>A0A1J4SDZ9</accession>
<organism evidence="2 3">
    <name type="scientific">Candidatus Desantisbacteria bacterium CG1_02_38_46</name>
    <dbReference type="NCBI Taxonomy" id="1817893"/>
    <lineage>
        <taxon>Bacteria</taxon>
        <taxon>Candidatus Desantisiibacteriota</taxon>
    </lineage>
</organism>
<feature type="domain" description="BFD-like [2Fe-2S]-binding" evidence="1">
    <location>
        <begin position="8"/>
        <end position="60"/>
    </location>
</feature>
<protein>
    <submittedName>
        <fullName evidence="2">(2Fe-2S)-binding protein</fullName>
    </submittedName>
</protein>
<name>A0A1J4SDZ9_9BACT</name>
<evidence type="ECO:0000313" key="3">
    <source>
        <dbReference type="Proteomes" id="UP000182278"/>
    </source>
</evidence>
<dbReference type="Pfam" id="PF04324">
    <property type="entry name" value="Fer2_BFD"/>
    <property type="match status" value="1"/>
</dbReference>
<dbReference type="PANTHER" id="PTHR42720:SF1">
    <property type="entry name" value="GLYCEROL 3-PHOSPHATE OXIDASE"/>
    <property type="match status" value="1"/>
</dbReference>
<gene>
    <name evidence="2" type="ORF">AUJ66_06725</name>
</gene>
<dbReference type="InterPro" id="IPR052745">
    <property type="entry name" value="G3P_Oxidase/Oxidoreductase"/>
</dbReference>
<evidence type="ECO:0000259" key="1">
    <source>
        <dbReference type="Pfam" id="PF04324"/>
    </source>
</evidence>
<dbReference type="Proteomes" id="UP000182278">
    <property type="component" value="Unassembled WGS sequence"/>
</dbReference>
<dbReference type="PANTHER" id="PTHR42720">
    <property type="entry name" value="GLYCEROL-3-PHOSPHATE DEHYDROGENASE"/>
    <property type="match status" value="1"/>
</dbReference>
<sequence length="96" mass="10592">MNKKESLIICRCEEITEEEIHEAIRKGATNIDAVKRMTRAGMGLCGGKSCSKLVARIISEETGKSISEIIPFTSRPPVRPIPIKLLGHQGEENENC</sequence>